<dbReference type="VEuPathDB" id="VectorBase:PPAI001998"/>
<organism evidence="4 5">
    <name type="scientific">Phlebotomus papatasi</name>
    <name type="common">Sandfly</name>
    <dbReference type="NCBI Taxonomy" id="29031"/>
    <lineage>
        <taxon>Eukaryota</taxon>
        <taxon>Metazoa</taxon>
        <taxon>Ecdysozoa</taxon>
        <taxon>Arthropoda</taxon>
        <taxon>Hexapoda</taxon>
        <taxon>Insecta</taxon>
        <taxon>Pterygota</taxon>
        <taxon>Neoptera</taxon>
        <taxon>Endopterygota</taxon>
        <taxon>Diptera</taxon>
        <taxon>Nematocera</taxon>
        <taxon>Psychodoidea</taxon>
        <taxon>Psychodidae</taxon>
        <taxon>Phlebotomus</taxon>
        <taxon>Phlebotomus</taxon>
    </lineage>
</organism>
<sequence>MDPEENGQGEEADWEEVVEMFSDSSMDEDDARETEESSSSRFAGLRHFNIVRIRDASWFFREFRGFNRPFSSGSEEEVQLTTPPNEESENSDGASTSNNQPQNFDTELPTNHSYLGRMESVSGVEFYEPGKRYKIHICPHHTVIFPGEILPVILSTSQAFHLTAQSGGHSVGLVFPPVGNEQFGVTCQMYERNVRNPLWKSDLRAKLRAHQRFRVCTDTSTQPVFLGDVREVEVEILPELSLGDPLSGHFRGSLHKFLPKSKRVKLLYSHARVWPLFVYEQYDIGKVMMKIKHFVASHKIENMPIDPIVCSFWSAKNLPLEQADREKIFATNFVEPYYYHCGECQQKVAKFSEVFAMSKDGVLASYCNPGGYIHDTVTLFGVEEDSVTVERSKSTQFSWFPGYAWKITVCARCQRHLGWQFVAEKKNLRPRSFFGLTQRSIVLKL</sequence>
<dbReference type="EMBL" id="AJVK01023689">
    <property type="status" value="NOT_ANNOTATED_CDS"/>
    <property type="molecule type" value="Genomic_DNA"/>
</dbReference>
<evidence type="ECO:0000256" key="2">
    <source>
        <dbReference type="ARBA" id="ARBA00022833"/>
    </source>
</evidence>
<evidence type="ECO:0000313" key="5">
    <source>
        <dbReference type="Proteomes" id="UP000092462"/>
    </source>
</evidence>
<feature type="region of interest" description="Disordered" evidence="3">
    <location>
        <begin position="71"/>
        <end position="110"/>
    </location>
</feature>
<evidence type="ECO:0000256" key="1">
    <source>
        <dbReference type="ARBA" id="ARBA00022723"/>
    </source>
</evidence>
<dbReference type="Proteomes" id="UP000092462">
    <property type="component" value="Unassembled WGS sequence"/>
</dbReference>
<dbReference type="InterPro" id="IPR034750">
    <property type="entry name" value="CULT"/>
</dbReference>
<dbReference type="GO" id="GO:0046872">
    <property type="term" value="F:metal ion binding"/>
    <property type="evidence" value="ECO:0007669"/>
    <property type="project" value="UniProtKB-KW"/>
</dbReference>
<reference evidence="4" key="1">
    <citation type="submission" date="2022-08" db="UniProtKB">
        <authorList>
            <consortium name="EnsemblMetazoa"/>
        </authorList>
    </citation>
    <scope>IDENTIFICATION</scope>
    <source>
        <strain evidence="4">Israel</strain>
    </source>
</reference>
<feature type="region of interest" description="Disordered" evidence="3">
    <location>
        <begin position="1"/>
        <end position="40"/>
    </location>
</feature>
<dbReference type="Pfam" id="PF03226">
    <property type="entry name" value="Yippee-Mis18"/>
    <property type="match status" value="1"/>
</dbReference>
<dbReference type="Gene3D" id="1.20.58.1480">
    <property type="match status" value="1"/>
</dbReference>
<dbReference type="VEuPathDB" id="VectorBase:PPAPM1_002357"/>
<evidence type="ECO:0000256" key="3">
    <source>
        <dbReference type="SAM" id="MobiDB-lite"/>
    </source>
</evidence>
<name>A0A1B0D3S5_PHLPP</name>
<dbReference type="FunFam" id="2.170.150.20:FF:000007">
    <property type="entry name" value="Protein cereblon"/>
    <property type="match status" value="1"/>
</dbReference>
<dbReference type="CDD" id="cd15777">
    <property type="entry name" value="CRBN_C_like"/>
    <property type="match status" value="1"/>
</dbReference>
<feature type="compositionally biased region" description="Acidic residues" evidence="3">
    <location>
        <begin position="1"/>
        <end position="18"/>
    </location>
</feature>
<evidence type="ECO:0000313" key="4">
    <source>
        <dbReference type="EnsemblMetazoa" id="PPAI001998-PA"/>
    </source>
</evidence>
<protein>
    <submittedName>
        <fullName evidence="4">Uncharacterized protein</fullName>
    </submittedName>
</protein>
<dbReference type="AlphaFoldDB" id="A0A1B0D3S5"/>
<dbReference type="InterPro" id="IPR004910">
    <property type="entry name" value="Yippee/Mis18/Cereblon"/>
</dbReference>
<dbReference type="EnsemblMetazoa" id="PPAI001998-RA">
    <property type="protein sequence ID" value="PPAI001998-PA"/>
    <property type="gene ID" value="PPAI001998"/>
</dbReference>
<dbReference type="Gene3D" id="2.170.150.20">
    <property type="entry name" value="Peptide methionine sulfoxide reductase"/>
    <property type="match status" value="1"/>
</dbReference>
<keyword evidence="1" id="KW-0479">Metal-binding</keyword>
<keyword evidence="5" id="KW-1185">Reference proteome</keyword>
<dbReference type="PROSITE" id="PS51788">
    <property type="entry name" value="CULT"/>
    <property type="match status" value="1"/>
</dbReference>
<keyword evidence="2" id="KW-0862">Zinc</keyword>
<accession>A0A1B0D3S5</accession>
<proteinExistence type="predicted"/>